<dbReference type="PROSITE" id="PS50297">
    <property type="entry name" value="ANK_REP_REGION"/>
    <property type="match status" value="2"/>
</dbReference>
<protein>
    <submittedName>
        <fullName evidence="4">Ankyrin repeats containing protein</fullName>
    </submittedName>
</protein>
<evidence type="ECO:0000256" key="2">
    <source>
        <dbReference type="ARBA" id="ARBA00023043"/>
    </source>
</evidence>
<keyword evidence="2 3" id="KW-0040">ANK repeat</keyword>
<dbReference type="Proteomes" id="UP000018769">
    <property type="component" value="Chromosome I"/>
</dbReference>
<evidence type="ECO:0000256" key="3">
    <source>
        <dbReference type="PROSITE-ProRule" id="PRU00023"/>
    </source>
</evidence>
<dbReference type="STRING" id="673862.BABL1_gene_672"/>
<dbReference type="SMART" id="SM00248">
    <property type="entry name" value="ANK"/>
    <property type="match status" value="3"/>
</dbReference>
<dbReference type="Pfam" id="PF12796">
    <property type="entry name" value="Ank_2"/>
    <property type="match status" value="1"/>
</dbReference>
<dbReference type="InterPro" id="IPR036770">
    <property type="entry name" value="Ankyrin_rpt-contain_sf"/>
</dbReference>
<dbReference type="AlphaFoldDB" id="V6DFN6"/>
<dbReference type="SUPFAM" id="SSF48403">
    <property type="entry name" value="Ankyrin repeat"/>
    <property type="match status" value="1"/>
</dbReference>
<proteinExistence type="predicted"/>
<keyword evidence="1" id="KW-0677">Repeat</keyword>
<dbReference type="Gene3D" id="1.25.40.20">
    <property type="entry name" value="Ankyrin repeat-containing domain"/>
    <property type="match status" value="1"/>
</dbReference>
<organism evidence="4 5">
    <name type="scientific">Candidatus Babela massiliensis</name>
    <dbReference type="NCBI Taxonomy" id="673862"/>
    <lineage>
        <taxon>Bacteria</taxon>
        <taxon>Candidatus Babelota</taxon>
        <taxon>Candidatus Babeliae</taxon>
        <taxon>Candidatus Babeliales</taxon>
        <taxon>Candidatus Babeliaceae</taxon>
        <taxon>Candidatus Babela</taxon>
    </lineage>
</organism>
<dbReference type="HOGENOM" id="CLU_782301_0_0_7"/>
<feature type="repeat" description="ANK" evidence="3">
    <location>
        <begin position="277"/>
        <end position="309"/>
    </location>
</feature>
<evidence type="ECO:0000313" key="5">
    <source>
        <dbReference type="Proteomes" id="UP000018769"/>
    </source>
</evidence>
<dbReference type="RefSeq" id="WP_023791481.1">
    <property type="nucleotide sequence ID" value="NC_023003.1"/>
</dbReference>
<dbReference type="PROSITE" id="PS50088">
    <property type="entry name" value="ANK_REPEAT"/>
    <property type="match status" value="2"/>
</dbReference>
<feature type="repeat" description="ANK" evidence="3">
    <location>
        <begin position="244"/>
        <end position="276"/>
    </location>
</feature>
<name>V6DFN6_9BACT</name>
<dbReference type="EMBL" id="HG793133">
    <property type="protein sequence ID" value="CDK30407.1"/>
    <property type="molecule type" value="Genomic_DNA"/>
</dbReference>
<evidence type="ECO:0000256" key="1">
    <source>
        <dbReference type="ARBA" id="ARBA00022737"/>
    </source>
</evidence>
<sequence length="354" mass="40719">MTKKLNFIFIIFLIGVSNRLISNPTQTVDVQDNNQSILEYFSDEILINIFTKFVGININCWNEIYKFDQESKKVELIRAIKNLKLVCRKFNLLLDSKEFIQEVKSLKNERFWYLVSILKNNNTLTEDELDSKILELWKKCDSSPNPTWSDWWNGKSPETDNEEALKLIFIKKNKSARIFALISLTFAYLYKHKNVIKILSDVGYHLNMTFGVDNVVLLFLYFSSDRYANIWIKEGTNVNFQGVDGKTALMRASYKNYQKTVHLLIEREAEVNAQDHHGVTALMMAVDAGHKDIVKTLIQSGADPDIKDDYGNTALNYLTNSKLSEAEQLEIESMLINRVVEDPVVDNSGSCILS</sequence>
<reference evidence="4 5" key="1">
    <citation type="journal article" date="2015" name="Biol. Direct">
        <title>Babela massiliensis, a representative of a widespread bacterial phylum with unusual adaptations to parasitism in amoebae.</title>
        <authorList>
            <person name="Pagnier I."/>
            <person name="Yutin N."/>
            <person name="Croce O."/>
            <person name="Makarova K.S."/>
            <person name="Wolf Y.I."/>
            <person name="Benamar S."/>
            <person name="Raoult D."/>
            <person name="Koonin E.V."/>
            <person name="La Scola B."/>
        </authorList>
    </citation>
    <scope>NUCLEOTIDE SEQUENCE [LARGE SCALE GENOMIC DNA]</scope>
    <source>
        <strain evidence="5">BABL1</strain>
    </source>
</reference>
<dbReference type="eggNOG" id="COG0666">
    <property type="taxonomic scope" value="Bacteria"/>
</dbReference>
<gene>
    <name evidence="4" type="ORF">BABL1_gene_672</name>
</gene>
<dbReference type="InterPro" id="IPR002110">
    <property type="entry name" value="Ankyrin_rpt"/>
</dbReference>
<dbReference type="OrthoDB" id="307920at2"/>
<evidence type="ECO:0000313" key="4">
    <source>
        <dbReference type="EMBL" id="CDK30407.1"/>
    </source>
</evidence>
<accession>V6DFN6</accession>
<dbReference type="KEGG" id="dpb:BABL1_gene_672"/>
<keyword evidence="5" id="KW-1185">Reference proteome</keyword>
<dbReference type="PANTHER" id="PTHR24171">
    <property type="entry name" value="ANKYRIN REPEAT DOMAIN-CONTAINING PROTEIN 39-RELATED"/>
    <property type="match status" value="1"/>
</dbReference>